<keyword evidence="2" id="KW-0472">Membrane</keyword>
<dbReference type="OrthoDB" id="8507211at2"/>
<dbReference type="AlphaFoldDB" id="G2KLC6"/>
<accession>G2KLC6</accession>
<dbReference type="Proteomes" id="UP000009286">
    <property type="component" value="Chromosome"/>
</dbReference>
<organism evidence="3 4">
    <name type="scientific">Micavibrio aeruginosavorus (strain ARL-13)</name>
    <dbReference type="NCBI Taxonomy" id="856793"/>
    <lineage>
        <taxon>Bacteria</taxon>
        <taxon>Pseudomonadati</taxon>
        <taxon>Bdellovibrionota</taxon>
        <taxon>Bdellovibrionia</taxon>
        <taxon>Bdellovibrionales</taxon>
        <taxon>Pseudobdellovibrionaceae</taxon>
        <taxon>Micavibrio</taxon>
    </lineage>
</organism>
<dbReference type="KEGG" id="mai:MICA_14"/>
<feature type="region of interest" description="Disordered" evidence="1">
    <location>
        <begin position="1"/>
        <end position="25"/>
    </location>
</feature>
<name>G2KLC6_MICAA</name>
<evidence type="ECO:0000313" key="4">
    <source>
        <dbReference type="Proteomes" id="UP000009286"/>
    </source>
</evidence>
<reference evidence="3 4" key="1">
    <citation type="journal article" date="2011" name="BMC Genomics">
        <title>Genomic insights into an obligate epibiotic bacterial predator: Micavibrio aeruginosavorus ARL-13.</title>
        <authorList>
            <person name="Wang Z."/>
            <person name="Kadouri D."/>
            <person name="Wu M."/>
        </authorList>
    </citation>
    <scope>NUCLEOTIDE SEQUENCE [LARGE SCALE GENOMIC DNA]</scope>
    <source>
        <strain evidence="3 4">ARL-13</strain>
    </source>
</reference>
<evidence type="ECO:0000256" key="2">
    <source>
        <dbReference type="SAM" id="Phobius"/>
    </source>
</evidence>
<evidence type="ECO:0000256" key="1">
    <source>
        <dbReference type="SAM" id="MobiDB-lite"/>
    </source>
</evidence>
<dbReference type="HOGENOM" id="CLU_2409912_0_0_5"/>
<gene>
    <name evidence="3" type="ordered locus">MICA_14</name>
</gene>
<keyword evidence="2" id="KW-1133">Transmembrane helix</keyword>
<protein>
    <submittedName>
        <fullName evidence="3">Uncharacterized protein</fullName>
    </submittedName>
</protein>
<feature type="transmembrane region" description="Helical" evidence="2">
    <location>
        <begin position="34"/>
        <end position="54"/>
    </location>
</feature>
<keyword evidence="4" id="KW-1185">Reference proteome</keyword>
<dbReference type="RefSeq" id="WP_014101585.1">
    <property type="nucleotide sequence ID" value="NC_016026.1"/>
</dbReference>
<feature type="compositionally biased region" description="Basic residues" evidence="1">
    <location>
        <begin position="1"/>
        <end position="11"/>
    </location>
</feature>
<evidence type="ECO:0000313" key="3">
    <source>
        <dbReference type="EMBL" id="AEP08362.1"/>
    </source>
</evidence>
<dbReference type="STRING" id="856793.MICA_14"/>
<proteinExistence type="predicted"/>
<keyword evidence="2" id="KW-0812">Transmembrane</keyword>
<sequence>MAKKPYHHYAKPRTEQPPRNPSLDTLDGKDLSTAWLLCIFGSSLALYKGVGIFWNRIRPHHAACKAIRNNPLYDGEPLPGLLRQKALPKPEL</sequence>
<dbReference type="EMBL" id="CP002382">
    <property type="protein sequence ID" value="AEP08362.1"/>
    <property type="molecule type" value="Genomic_DNA"/>
</dbReference>